<dbReference type="GO" id="GO:0022857">
    <property type="term" value="F:transmembrane transporter activity"/>
    <property type="evidence" value="ECO:0007669"/>
    <property type="project" value="TreeGrafter"/>
</dbReference>
<reference evidence="10 11" key="1">
    <citation type="submission" date="2018-01" db="EMBL/GenBank/DDBJ databases">
        <title>Genome Sequencing and Assembly of Anaerobacter polyendosporus strain CT4.</title>
        <authorList>
            <person name="Tachaapaikoon C."/>
            <person name="Sutheeworapong S."/>
            <person name="Jenjaroenpun P."/>
            <person name="Wongsurawat T."/>
            <person name="Nookeaw I."/>
            <person name="Cheawchanlertfa P."/>
            <person name="Kosugi A."/>
            <person name="Cheevadhanarak S."/>
            <person name="Ratanakhanokchai K."/>
        </authorList>
    </citation>
    <scope>NUCLEOTIDE SEQUENCE [LARGE SCALE GENOMIC DNA]</scope>
    <source>
        <strain evidence="10 11">CT4</strain>
    </source>
</reference>
<dbReference type="EMBL" id="CP025746">
    <property type="protein sequence ID" value="QAA34860.1"/>
    <property type="molecule type" value="Genomic_DNA"/>
</dbReference>
<gene>
    <name evidence="10" type="ORF">C1I91_26280</name>
</gene>
<organism evidence="10 11">
    <name type="scientific">Clostridium manihotivorum</name>
    <dbReference type="NCBI Taxonomy" id="2320868"/>
    <lineage>
        <taxon>Bacteria</taxon>
        <taxon>Bacillati</taxon>
        <taxon>Bacillota</taxon>
        <taxon>Clostridia</taxon>
        <taxon>Eubacteriales</taxon>
        <taxon>Clostridiaceae</taxon>
        <taxon>Clostridium</taxon>
    </lineage>
</organism>
<evidence type="ECO:0000256" key="3">
    <source>
        <dbReference type="ARBA" id="ARBA00022692"/>
    </source>
</evidence>
<feature type="transmembrane region" description="Helical" evidence="7">
    <location>
        <begin position="346"/>
        <end position="369"/>
    </location>
</feature>
<keyword evidence="11" id="KW-1185">Reference proteome</keyword>
<dbReference type="InterPro" id="IPR003838">
    <property type="entry name" value="ABC3_permease_C"/>
</dbReference>
<dbReference type="GO" id="GO:0005886">
    <property type="term" value="C:plasma membrane"/>
    <property type="evidence" value="ECO:0007669"/>
    <property type="project" value="UniProtKB-SubCell"/>
</dbReference>
<dbReference type="OrthoDB" id="1894992at2"/>
<protein>
    <recommendedName>
        <fullName evidence="12">ABC transporter permease</fullName>
    </recommendedName>
</protein>
<evidence type="ECO:0000256" key="1">
    <source>
        <dbReference type="ARBA" id="ARBA00004651"/>
    </source>
</evidence>
<dbReference type="PANTHER" id="PTHR30572">
    <property type="entry name" value="MEMBRANE COMPONENT OF TRANSPORTER-RELATED"/>
    <property type="match status" value="1"/>
</dbReference>
<comment type="similarity">
    <text evidence="6">Belongs to the ABC-4 integral membrane protein family.</text>
</comment>
<dbReference type="Pfam" id="PF12704">
    <property type="entry name" value="MacB_PCD"/>
    <property type="match status" value="1"/>
</dbReference>
<keyword evidence="5 7" id="KW-0472">Membrane</keyword>
<dbReference type="InterPro" id="IPR025857">
    <property type="entry name" value="MacB_PCD"/>
</dbReference>
<keyword evidence="2" id="KW-1003">Cell membrane</keyword>
<dbReference type="RefSeq" id="WP_128215571.1">
    <property type="nucleotide sequence ID" value="NZ_CP025746.1"/>
</dbReference>
<feature type="transmembrane region" description="Helical" evidence="7">
    <location>
        <begin position="16"/>
        <end position="37"/>
    </location>
</feature>
<accession>A0A410E0J3</accession>
<evidence type="ECO:0000313" key="11">
    <source>
        <dbReference type="Proteomes" id="UP000286268"/>
    </source>
</evidence>
<dbReference type="AlphaFoldDB" id="A0A410E0J3"/>
<feature type="domain" description="MacB-like periplasmic core" evidence="9">
    <location>
        <begin position="18"/>
        <end position="194"/>
    </location>
</feature>
<feature type="transmembrane region" description="Helical" evidence="7">
    <location>
        <begin position="261"/>
        <end position="284"/>
    </location>
</feature>
<dbReference type="Pfam" id="PF02687">
    <property type="entry name" value="FtsX"/>
    <property type="match status" value="1"/>
</dbReference>
<evidence type="ECO:0000256" key="7">
    <source>
        <dbReference type="SAM" id="Phobius"/>
    </source>
</evidence>
<feature type="domain" description="ABC3 transporter permease C-terminal" evidence="8">
    <location>
        <begin position="264"/>
        <end position="379"/>
    </location>
</feature>
<feature type="transmembrane region" description="Helical" evidence="7">
    <location>
        <begin position="312"/>
        <end position="334"/>
    </location>
</feature>
<dbReference type="KEGG" id="cmah:C1I91_26280"/>
<evidence type="ECO:0000256" key="5">
    <source>
        <dbReference type="ARBA" id="ARBA00023136"/>
    </source>
</evidence>
<evidence type="ECO:0000256" key="4">
    <source>
        <dbReference type="ARBA" id="ARBA00022989"/>
    </source>
</evidence>
<sequence length="386" mass="43766">MLKNMLGSWKNRPVQLFIIILGYVISILVTSALISGVQKKIFEFNESNFGKLESRTAMYLYNKTKEKYDTNTLDVLRALGKTAEVDILRLDNEEVRNGNKVIEGEVVPFYYENKPDWQPALYSGRFITPNECKKNDKKLLLGIGLAEDLKLKTGDFVSFYGMSYEVIGILGRKYMDTNFDRAIYIPIGSIPDTYITKLNQQVISRSGEESQLNINILYRVNEKNVKPLIDSTSKKFNSDFKYDVQANVNLKVSFDEVIVDVVLVSLPLLIVALINIISISIFWIDGRKKEISIKKALGANDRYIKKSIEKDMLLVAAISSLISVLVQGILFKVVEPVVNNYRFTFNLSWINLCVSLFLAIFIGYFASLIPVKKTLEMSPADAVKVN</sequence>
<keyword evidence="4 7" id="KW-1133">Transmembrane helix</keyword>
<proteinExistence type="inferred from homology"/>
<dbReference type="Proteomes" id="UP000286268">
    <property type="component" value="Chromosome"/>
</dbReference>
<evidence type="ECO:0000259" key="8">
    <source>
        <dbReference type="Pfam" id="PF02687"/>
    </source>
</evidence>
<dbReference type="InterPro" id="IPR050250">
    <property type="entry name" value="Macrolide_Exporter_MacB"/>
</dbReference>
<comment type="subcellular location">
    <subcellularLocation>
        <location evidence="1">Cell membrane</location>
        <topology evidence="1">Multi-pass membrane protein</topology>
    </subcellularLocation>
</comment>
<keyword evidence="3 7" id="KW-0812">Transmembrane</keyword>
<evidence type="ECO:0000259" key="9">
    <source>
        <dbReference type="Pfam" id="PF12704"/>
    </source>
</evidence>
<evidence type="ECO:0008006" key="12">
    <source>
        <dbReference type="Google" id="ProtNLM"/>
    </source>
</evidence>
<evidence type="ECO:0000256" key="2">
    <source>
        <dbReference type="ARBA" id="ARBA00022475"/>
    </source>
</evidence>
<dbReference type="PANTHER" id="PTHR30572:SF4">
    <property type="entry name" value="ABC TRANSPORTER PERMEASE YTRF"/>
    <property type="match status" value="1"/>
</dbReference>
<evidence type="ECO:0000256" key="6">
    <source>
        <dbReference type="ARBA" id="ARBA00038076"/>
    </source>
</evidence>
<name>A0A410E0J3_9CLOT</name>
<evidence type="ECO:0000313" key="10">
    <source>
        <dbReference type="EMBL" id="QAA34860.1"/>
    </source>
</evidence>